<evidence type="ECO:0000256" key="1">
    <source>
        <dbReference type="SAM" id="MobiDB-lite"/>
    </source>
</evidence>
<gene>
    <name evidence="2" type="ORF">BCR33DRAFT_719712</name>
</gene>
<protein>
    <submittedName>
        <fullName evidence="2">Uncharacterized protein</fullName>
    </submittedName>
</protein>
<evidence type="ECO:0000313" key="2">
    <source>
        <dbReference type="EMBL" id="ORY39886.1"/>
    </source>
</evidence>
<dbReference type="AlphaFoldDB" id="A0A1Y2BYS6"/>
<feature type="region of interest" description="Disordered" evidence="1">
    <location>
        <begin position="16"/>
        <end position="59"/>
    </location>
</feature>
<dbReference type="EMBL" id="MCGO01000037">
    <property type="protein sequence ID" value="ORY39886.1"/>
    <property type="molecule type" value="Genomic_DNA"/>
</dbReference>
<reference evidence="2 3" key="1">
    <citation type="submission" date="2016-07" db="EMBL/GenBank/DDBJ databases">
        <title>Pervasive Adenine N6-methylation of Active Genes in Fungi.</title>
        <authorList>
            <consortium name="DOE Joint Genome Institute"/>
            <person name="Mondo S.J."/>
            <person name="Dannebaum R.O."/>
            <person name="Kuo R.C."/>
            <person name="Labutti K."/>
            <person name="Haridas S."/>
            <person name="Kuo A."/>
            <person name="Salamov A."/>
            <person name="Ahrendt S.R."/>
            <person name="Lipzen A."/>
            <person name="Sullivan W."/>
            <person name="Andreopoulos W.B."/>
            <person name="Clum A."/>
            <person name="Lindquist E."/>
            <person name="Daum C."/>
            <person name="Ramamoorthy G.K."/>
            <person name="Gryganskyi A."/>
            <person name="Culley D."/>
            <person name="Magnuson J.K."/>
            <person name="James T.Y."/>
            <person name="O'Malley M.A."/>
            <person name="Stajich J.E."/>
            <person name="Spatafora J.W."/>
            <person name="Visel A."/>
            <person name="Grigoriev I.V."/>
        </authorList>
    </citation>
    <scope>NUCLEOTIDE SEQUENCE [LARGE SCALE GENOMIC DNA]</scope>
    <source>
        <strain evidence="2 3">JEL800</strain>
    </source>
</reference>
<evidence type="ECO:0000313" key="3">
    <source>
        <dbReference type="Proteomes" id="UP000193642"/>
    </source>
</evidence>
<feature type="compositionally biased region" description="Basic and acidic residues" evidence="1">
    <location>
        <begin position="38"/>
        <end position="59"/>
    </location>
</feature>
<name>A0A1Y2BYS6_9FUNG</name>
<accession>A0A1Y2BYS6</accession>
<dbReference type="Proteomes" id="UP000193642">
    <property type="component" value="Unassembled WGS sequence"/>
</dbReference>
<comment type="caution">
    <text evidence="2">The sequence shown here is derived from an EMBL/GenBank/DDBJ whole genome shotgun (WGS) entry which is preliminary data.</text>
</comment>
<proteinExistence type="predicted"/>
<keyword evidence="3" id="KW-1185">Reference proteome</keyword>
<sequence>MAGVGCERAHCRGEIGIEGSERSKSSNTMRFPPNTPEHAGDELNKERVTTEYRPDTRVG</sequence>
<organism evidence="2 3">
    <name type="scientific">Rhizoclosmatium globosum</name>
    <dbReference type="NCBI Taxonomy" id="329046"/>
    <lineage>
        <taxon>Eukaryota</taxon>
        <taxon>Fungi</taxon>
        <taxon>Fungi incertae sedis</taxon>
        <taxon>Chytridiomycota</taxon>
        <taxon>Chytridiomycota incertae sedis</taxon>
        <taxon>Chytridiomycetes</taxon>
        <taxon>Chytridiales</taxon>
        <taxon>Chytriomycetaceae</taxon>
        <taxon>Rhizoclosmatium</taxon>
    </lineage>
</organism>